<dbReference type="Proteomes" id="UP000019460">
    <property type="component" value="Unassembled WGS sequence"/>
</dbReference>
<feature type="compositionally biased region" description="Basic and acidic residues" evidence="1">
    <location>
        <begin position="1"/>
        <end position="13"/>
    </location>
</feature>
<feature type="compositionally biased region" description="Basic and acidic residues" evidence="1">
    <location>
        <begin position="26"/>
        <end position="36"/>
    </location>
</feature>
<dbReference type="AlphaFoldDB" id="W9VW60"/>
<proteinExistence type="predicted"/>
<dbReference type="EMBL" id="AONC01000037">
    <property type="protein sequence ID" value="EXJ14695.1"/>
    <property type="molecule type" value="Genomic_DNA"/>
</dbReference>
<comment type="caution">
    <text evidence="2">The sequence shown here is derived from an EMBL/GenBank/DDBJ whole genome shotgun (WGS) entry which is preliminary data.</text>
</comment>
<evidence type="ECO:0000256" key="1">
    <source>
        <dbReference type="SAM" id="MobiDB-lite"/>
    </source>
</evidence>
<keyword evidence="3" id="KW-1185">Reference proteome</keyword>
<reference evidence="2 3" key="1">
    <citation type="submission" date="2012-11" db="EMBL/GenBank/DDBJ databases">
        <title>Genome assembly of Thiorhodococcus sp. AK35.</title>
        <authorList>
            <person name="Nupur N."/>
            <person name="Khatri I."/>
            <person name="Subramanian S."/>
            <person name="Pinnaka A."/>
        </authorList>
    </citation>
    <scope>NUCLEOTIDE SEQUENCE [LARGE SCALE GENOMIC DNA]</scope>
    <source>
        <strain evidence="2 3">AK35</strain>
    </source>
</reference>
<protein>
    <submittedName>
        <fullName evidence="2">Uncharacterized protein</fullName>
    </submittedName>
</protein>
<dbReference type="STRING" id="1249627.D779_2224"/>
<organism evidence="2 3">
    <name type="scientific">Imhoffiella purpurea</name>
    <dbReference type="NCBI Taxonomy" id="1249627"/>
    <lineage>
        <taxon>Bacteria</taxon>
        <taxon>Pseudomonadati</taxon>
        <taxon>Pseudomonadota</taxon>
        <taxon>Gammaproteobacteria</taxon>
        <taxon>Chromatiales</taxon>
        <taxon>Chromatiaceae</taxon>
        <taxon>Imhoffiella</taxon>
    </lineage>
</organism>
<name>W9VW60_9GAMM</name>
<sequence>MAGKQVERDRSEIEPTETDSQPSSADETRPDVREPIPSDAGVTLK</sequence>
<evidence type="ECO:0000313" key="3">
    <source>
        <dbReference type="Proteomes" id="UP000019460"/>
    </source>
</evidence>
<feature type="region of interest" description="Disordered" evidence="1">
    <location>
        <begin position="1"/>
        <end position="45"/>
    </location>
</feature>
<gene>
    <name evidence="2" type="ORF">D779_2224</name>
</gene>
<accession>W9VW60</accession>
<evidence type="ECO:0000313" key="2">
    <source>
        <dbReference type="EMBL" id="EXJ14695.1"/>
    </source>
</evidence>